<protein>
    <submittedName>
        <fullName evidence="1">Uncharacterized protein</fullName>
    </submittedName>
</protein>
<proteinExistence type="predicted"/>
<accession>A0A2P2IXF7</accession>
<sequence>MQQIVFRTKSVTKFIHAKQANDKAKFS</sequence>
<evidence type="ECO:0000313" key="1">
    <source>
        <dbReference type="EMBL" id="MBW85906.1"/>
    </source>
</evidence>
<name>A0A2P2IXF7_RHIMU</name>
<dbReference type="AlphaFoldDB" id="A0A2P2IXF7"/>
<organism evidence="1">
    <name type="scientific">Rhizophora mucronata</name>
    <name type="common">Asiatic mangrove</name>
    <dbReference type="NCBI Taxonomy" id="61149"/>
    <lineage>
        <taxon>Eukaryota</taxon>
        <taxon>Viridiplantae</taxon>
        <taxon>Streptophyta</taxon>
        <taxon>Embryophyta</taxon>
        <taxon>Tracheophyta</taxon>
        <taxon>Spermatophyta</taxon>
        <taxon>Magnoliopsida</taxon>
        <taxon>eudicotyledons</taxon>
        <taxon>Gunneridae</taxon>
        <taxon>Pentapetalae</taxon>
        <taxon>rosids</taxon>
        <taxon>fabids</taxon>
        <taxon>Malpighiales</taxon>
        <taxon>Rhizophoraceae</taxon>
        <taxon>Rhizophora</taxon>
    </lineage>
</organism>
<reference evidence="1" key="1">
    <citation type="submission" date="2018-02" db="EMBL/GenBank/DDBJ databases">
        <title>Rhizophora mucronata_Transcriptome.</title>
        <authorList>
            <person name="Meera S.P."/>
            <person name="Sreeshan A."/>
            <person name="Augustine A."/>
        </authorList>
    </citation>
    <scope>NUCLEOTIDE SEQUENCE</scope>
    <source>
        <tissue evidence="1">Leaf</tissue>
    </source>
</reference>
<dbReference type="EMBL" id="GGEC01005423">
    <property type="protein sequence ID" value="MBW85906.1"/>
    <property type="molecule type" value="Transcribed_RNA"/>
</dbReference>